<dbReference type="Proteomes" id="UP001153712">
    <property type="component" value="Chromosome 11"/>
</dbReference>
<accession>A0A9N9TDM1</accession>
<dbReference type="InterPro" id="IPR004127">
    <property type="entry name" value="Prefoldin_subunit_alpha"/>
</dbReference>
<dbReference type="Pfam" id="PF02996">
    <property type="entry name" value="Prefoldin"/>
    <property type="match status" value="1"/>
</dbReference>
<evidence type="ECO:0000313" key="1">
    <source>
        <dbReference type="EMBL" id="CAG9856051.1"/>
    </source>
</evidence>
<reference evidence="1" key="1">
    <citation type="submission" date="2022-01" db="EMBL/GenBank/DDBJ databases">
        <authorList>
            <person name="King R."/>
        </authorList>
    </citation>
    <scope>NUCLEOTIDE SEQUENCE</scope>
</reference>
<sequence length="151" mass="17923">MNPEEVQEKIKQYENFIEDRLKNDLKEIELILKTKVEKHKDWEEVKEMTKLLRTFKEKNRDMAVKVDIGNGFMVQGEISDYERNYIQIGLGYMLEMDCDEADKYSDIRMKLLQKEIAHFRKLAVDIKVHIKLTLLAMSELQGTMIQPLKVN</sequence>
<name>A0A9N9TDM1_PHYSR</name>
<evidence type="ECO:0008006" key="3">
    <source>
        <dbReference type="Google" id="ProtNLM"/>
    </source>
</evidence>
<gene>
    <name evidence="1" type="ORF">PHYEVI_LOCUS2479</name>
</gene>
<dbReference type="EMBL" id="OU900104">
    <property type="protein sequence ID" value="CAG9856051.1"/>
    <property type="molecule type" value="Genomic_DNA"/>
</dbReference>
<dbReference type="AlphaFoldDB" id="A0A9N9TDM1"/>
<keyword evidence="2" id="KW-1185">Reference proteome</keyword>
<dbReference type="InterPro" id="IPR009053">
    <property type="entry name" value="Prefoldin"/>
</dbReference>
<evidence type="ECO:0000313" key="2">
    <source>
        <dbReference type="Proteomes" id="UP001153712"/>
    </source>
</evidence>
<protein>
    <recommendedName>
        <fullName evidence="3">Protein UXT homolog</fullName>
    </recommendedName>
</protein>
<organism evidence="1 2">
    <name type="scientific">Phyllotreta striolata</name>
    <name type="common">Striped flea beetle</name>
    <name type="synonym">Crioceris striolata</name>
    <dbReference type="NCBI Taxonomy" id="444603"/>
    <lineage>
        <taxon>Eukaryota</taxon>
        <taxon>Metazoa</taxon>
        <taxon>Ecdysozoa</taxon>
        <taxon>Arthropoda</taxon>
        <taxon>Hexapoda</taxon>
        <taxon>Insecta</taxon>
        <taxon>Pterygota</taxon>
        <taxon>Neoptera</taxon>
        <taxon>Endopterygota</taxon>
        <taxon>Coleoptera</taxon>
        <taxon>Polyphaga</taxon>
        <taxon>Cucujiformia</taxon>
        <taxon>Chrysomeloidea</taxon>
        <taxon>Chrysomelidae</taxon>
        <taxon>Galerucinae</taxon>
        <taxon>Alticini</taxon>
        <taxon>Phyllotreta</taxon>
    </lineage>
</organism>
<dbReference type="OrthoDB" id="433124at2759"/>
<dbReference type="SUPFAM" id="SSF46579">
    <property type="entry name" value="Prefoldin"/>
    <property type="match status" value="1"/>
</dbReference>
<proteinExistence type="predicted"/>
<dbReference type="CDD" id="cd23158">
    <property type="entry name" value="Prefoldin_UXT"/>
    <property type="match status" value="1"/>
</dbReference>
<dbReference type="Gene3D" id="1.10.287.370">
    <property type="match status" value="1"/>
</dbReference>